<reference evidence="2 3" key="1">
    <citation type="submission" date="2021-03" db="EMBL/GenBank/DDBJ databases">
        <title>Actinoplanes flavus sp. nov., a novel actinomycete isolated from Coconut Palm rhizosphere soil.</title>
        <authorList>
            <person name="Luo X."/>
        </authorList>
    </citation>
    <scope>NUCLEOTIDE SEQUENCE [LARGE SCALE GENOMIC DNA]</scope>
    <source>
        <strain evidence="2 3">NEAU-H7</strain>
    </source>
</reference>
<evidence type="ECO:0000259" key="1">
    <source>
        <dbReference type="Pfam" id="PF17338"/>
    </source>
</evidence>
<accession>A0ABS3UD25</accession>
<protein>
    <recommendedName>
        <fullName evidence="1">Gene product 88 domain-containing protein</fullName>
    </recommendedName>
</protein>
<dbReference type="Pfam" id="PF17338">
    <property type="entry name" value="GP88"/>
    <property type="match status" value="1"/>
</dbReference>
<evidence type="ECO:0000313" key="3">
    <source>
        <dbReference type="Proteomes" id="UP000679690"/>
    </source>
</evidence>
<organism evidence="2 3">
    <name type="scientific">Actinoplanes flavus</name>
    <dbReference type="NCBI Taxonomy" id="2820290"/>
    <lineage>
        <taxon>Bacteria</taxon>
        <taxon>Bacillati</taxon>
        <taxon>Actinomycetota</taxon>
        <taxon>Actinomycetes</taxon>
        <taxon>Micromonosporales</taxon>
        <taxon>Micromonosporaceae</taxon>
        <taxon>Actinoplanes</taxon>
    </lineage>
</organism>
<evidence type="ECO:0000313" key="2">
    <source>
        <dbReference type="EMBL" id="MBO3736677.1"/>
    </source>
</evidence>
<sequence>MGGPDGRRAYQQNACPNAGICAKVCYARAGSYRFRPVRGRHKRNLVYVLDDLPGFTRQMIDEIGRKSCGTIVRVHDAGDFFSDAYLAWLTTMQGHPGSWFYCHTKEIRRFEKLVKPCPPSNLRWAYSYGGAQDHLLTSTGTGSSTSSRPSRHCAAGYHDQSASDLLAVDGPAPVGIPANRIPPCLKLEGQRTFRTWQHEADAARNHLSRQPST</sequence>
<dbReference type="Proteomes" id="UP000679690">
    <property type="component" value="Unassembled WGS sequence"/>
</dbReference>
<name>A0ABS3UD25_9ACTN</name>
<dbReference type="InterPro" id="IPR020290">
    <property type="entry name" value="Gp88"/>
</dbReference>
<feature type="domain" description="Gene product 88" evidence="1">
    <location>
        <begin position="11"/>
        <end position="189"/>
    </location>
</feature>
<gene>
    <name evidence="2" type="ORF">J5X75_03975</name>
</gene>
<dbReference type="RefSeq" id="WP_208465895.1">
    <property type="nucleotide sequence ID" value="NZ_JAGFNS010000002.1"/>
</dbReference>
<keyword evidence="3" id="KW-1185">Reference proteome</keyword>
<proteinExistence type="predicted"/>
<dbReference type="EMBL" id="JAGFNS010000002">
    <property type="protein sequence ID" value="MBO3736677.1"/>
    <property type="molecule type" value="Genomic_DNA"/>
</dbReference>
<comment type="caution">
    <text evidence="2">The sequence shown here is derived from an EMBL/GenBank/DDBJ whole genome shotgun (WGS) entry which is preliminary data.</text>
</comment>